<dbReference type="RefSeq" id="WP_274492032.1">
    <property type="nucleotide sequence ID" value="NZ_CP118166.1"/>
</dbReference>
<evidence type="ECO:0000259" key="10">
    <source>
        <dbReference type="PROSITE" id="PS50905"/>
    </source>
</evidence>
<dbReference type="AlphaFoldDB" id="A0AAF0CG23"/>
<evidence type="ECO:0000256" key="5">
    <source>
        <dbReference type="ARBA" id="ARBA00022723"/>
    </source>
</evidence>
<dbReference type="InterPro" id="IPR012347">
    <property type="entry name" value="Ferritin-like"/>
</dbReference>
<sequence length="159" mass="18839">MKGDQKVIDYLNKALKLELTTVNQYFLHARMLKDWGFERLAKVEYDESIDEMKHADELIERILFLEGLPNVQDLDKVYIGENVKEILECDLRAEKRAHPLYIEAIAYFESVKDYVSRELLVRILESEEEHIDHLETQLSLIDKIGEKNYMQSQMKKCDE</sequence>
<keyword evidence="6 7" id="KW-0408">Iron</keyword>
<comment type="catalytic activity">
    <reaction evidence="7">
        <text>4 Fe(2+) + O2 + 4 H(+) = 4 Fe(3+) + 2 H2O</text>
        <dbReference type="Rhea" id="RHEA:11148"/>
        <dbReference type="ChEBI" id="CHEBI:15377"/>
        <dbReference type="ChEBI" id="CHEBI:15378"/>
        <dbReference type="ChEBI" id="CHEBI:15379"/>
        <dbReference type="ChEBI" id="CHEBI:29033"/>
        <dbReference type="ChEBI" id="CHEBI:29034"/>
        <dbReference type="EC" id="1.16.3.1"/>
    </reaction>
</comment>
<dbReference type="GO" id="GO:0020037">
    <property type="term" value="F:heme binding"/>
    <property type="evidence" value="ECO:0007669"/>
    <property type="project" value="TreeGrafter"/>
</dbReference>
<feature type="binding site" evidence="8">
    <location>
        <position position="94"/>
    </location>
    <ligand>
        <name>Fe cation</name>
        <dbReference type="ChEBI" id="CHEBI:24875"/>
        <label>2</label>
    </ligand>
</feature>
<evidence type="ECO:0000256" key="6">
    <source>
        <dbReference type="ARBA" id="ARBA00023004"/>
    </source>
</evidence>
<dbReference type="GO" id="GO:0005829">
    <property type="term" value="C:cytosol"/>
    <property type="evidence" value="ECO:0007669"/>
    <property type="project" value="TreeGrafter"/>
</dbReference>
<keyword evidence="4 9" id="KW-0349">Heme</keyword>
<dbReference type="InterPro" id="IPR009078">
    <property type="entry name" value="Ferritin-like_SF"/>
</dbReference>
<dbReference type="KEGG" id="hfl:PUV54_09715"/>
<feature type="binding site" evidence="8">
    <location>
        <position position="50"/>
    </location>
    <ligand>
        <name>Fe cation</name>
        <dbReference type="ChEBI" id="CHEBI:24875"/>
        <label>3</label>
    </ligand>
</feature>
<dbReference type="InterPro" id="IPR002024">
    <property type="entry name" value="Bacterioferritin"/>
</dbReference>
<dbReference type="EMBL" id="CP118166">
    <property type="protein sequence ID" value="WDI30237.1"/>
    <property type="molecule type" value="Genomic_DNA"/>
</dbReference>
<accession>A0AAF0CG23</accession>
<dbReference type="GO" id="GO:0140315">
    <property type="term" value="F:iron ion sequestering activity"/>
    <property type="evidence" value="ECO:0007669"/>
    <property type="project" value="UniProtKB-ARBA"/>
</dbReference>
<feature type="binding site" description="axial binding residue" evidence="8">
    <location>
        <position position="52"/>
    </location>
    <ligand>
        <name>heme b</name>
        <dbReference type="ChEBI" id="CHEBI:60344"/>
        <note>ligand shared between dimeric partners</note>
    </ligand>
    <ligandPart>
        <name>Fe</name>
        <dbReference type="ChEBI" id="CHEBI:18248"/>
    </ligandPart>
</feature>
<protein>
    <recommendedName>
        <fullName evidence="7 9">Bacterioferritin</fullName>
        <ecNumber evidence="7">1.16.3.1</ecNumber>
    </recommendedName>
</protein>
<organism evidence="11 12">
    <name type="scientific">Hyphococcus flavus</name>
    <dbReference type="NCBI Taxonomy" id="1866326"/>
    <lineage>
        <taxon>Bacteria</taxon>
        <taxon>Pseudomonadati</taxon>
        <taxon>Pseudomonadota</taxon>
        <taxon>Alphaproteobacteria</taxon>
        <taxon>Parvularculales</taxon>
        <taxon>Parvularculaceae</taxon>
        <taxon>Hyphococcus</taxon>
    </lineage>
</organism>
<keyword evidence="11" id="KW-0560">Oxidoreductase</keyword>
<keyword evidence="12" id="KW-1185">Reference proteome</keyword>
<keyword evidence="3 7" id="KW-0409">Iron storage</keyword>
<evidence type="ECO:0000313" key="11">
    <source>
        <dbReference type="EMBL" id="WDI30237.1"/>
    </source>
</evidence>
<dbReference type="Proteomes" id="UP001214043">
    <property type="component" value="Chromosome"/>
</dbReference>
<proteinExistence type="inferred from homology"/>
<dbReference type="Pfam" id="PF00210">
    <property type="entry name" value="Ferritin"/>
    <property type="match status" value="1"/>
</dbReference>
<evidence type="ECO:0000256" key="3">
    <source>
        <dbReference type="ARBA" id="ARBA00022434"/>
    </source>
</evidence>
<dbReference type="GO" id="GO:0006879">
    <property type="term" value="P:intracellular iron ion homeostasis"/>
    <property type="evidence" value="ECO:0007669"/>
    <property type="project" value="UniProtKB-KW"/>
</dbReference>
<gene>
    <name evidence="11" type="primary">bfr</name>
    <name evidence="11" type="ORF">PUV54_09715</name>
</gene>
<dbReference type="FunFam" id="1.20.1260.10:FF:000005">
    <property type="entry name" value="Bacterioferritin"/>
    <property type="match status" value="1"/>
</dbReference>
<reference evidence="11" key="1">
    <citation type="submission" date="2023-02" db="EMBL/GenBank/DDBJ databases">
        <title>Genome sequence of Hyphococcus flavus.</title>
        <authorList>
            <person name="Rong J.-C."/>
            <person name="Zhao Q."/>
            <person name="Yi M."/>
            <person name="Wu J.-Y."/>
        </authorList>
    </citation>
    <scope>NUCLEOTIDE SEQUENCE</scope>
    <source>
        <strain evidence="11">MCCC 1K03223</strain>
    </source>
</reference>
<feature type="binding site" evidence="8">
    <location>
        <position position="51"/>
    </location>
    <ligand>
        <name>Fe cation</name>
        <dbReference type="ChEBI" id="CHEBI:24875"/>
        <label>2</label>
    </ligand>
</feature>
<dbReference type="GO" id="GO:0008199">
    <property type="term" value="F:ferric iron binding"/>
    <property type="evidence" value="ECO:0007669"/>
    <property type="project" value="InterPro"/>
</dbReference>
<feature type="binding site" evidence="8">
    <location>
        <position position="18"/>
    </location>
    <ligand>
        <name>Fe cation</name>
        <dbReference type="ChEBI" id="CHEBI:24875"/>
        <label>1</label>
    </ligand>
</feature>
<evidence type="ECO:0000256" key="7">
    <source>
        <dbReference type="PIRNR" id="PIRNR002560"/>
    </source>
</evidence>
<dbReference type="GO" id="GO:0004322">
    <property type="term" value="F:ferroxidase activity"/>
    <property type="evidence" value="ECO:0007669"/>
    <property type="project" value="UniProtKB-EC"/>
</dbReference>
<dbReference type="PRINTS" id="PR00601">
    <property type="entry name" value="BACFERRITIN"/>
</dbReference>
<dbReference type="GO" id="GO:0006826">
    <property type="term" value="P:iron ion transport"/>
    <property type="evidence" value="ECO:0007669"/>
    <property type="project" value="InterPro"/>
</dbReference>
<feature type="binding site" evidence="8">
    <location>
        <position position="130"/>
    </location>
    <ligand>
        <name>Fe cation</name>
        <dbReference type="ChEBI" id="CHEBI:24875"/>
        <label>2</label>
    </ligand>
</feature>
<evidence type="ECO:0000256" key="1">
    <source>
        <dbReference type="ARBA" id="ARBA00001970"/>
    </source>
</evidence>
<dbReference type="PIRSF" id="PIRSF002560">
    <property type="entry name" value="Bacterioferritin"/>
    <property type="match status" value="1"/>
</dbReference>
<evidence type="ECO:0000256" key="9">
    <source>
        <dbReference type="RuleBase" id="RU000623"/>
    </source>
</evidence>
<dbReference type="InterPro" id="IPR008331">
    <property type="entry name" value="Ferritin_DPS_dom"/>
</dbReference>
<evidence type="ECO:0000256" key="4">
    <source>
        <dbReference type="ARBA" id="ARBA00022617"/>
    </source>
</evidence>
<keyword evidence="5 7" id="KW-0479">Metal-binding</keyword>
<comment type="function">
    <text evidence="7">Iron-storage protein, whose ferroxidase center binds Fe(2+), oxidizes it using dioxygen to Fe(3+), and participates in the subsequent Fe(3+) oxide mineral core formation within the central cavity of the BFR protein shell.</text>
</comment>
<dbReference type="PROSITE" id="PS50905">
    <property type="entry name" value="FERRITIN_LIKE"/>
    <property type="match status" value="1"/>
</dbReference>
<evidence type="ECO:0000256" key="8">
    <source>
        <dbReference type="PIRSR" id="PIRSR002560-1"/>
    </source>
</evidence>
<dbReference type="SUPFAM" id="SSF47240">
    <property type="entry name" value="Ferritin-like"/>
    <property type="match status" value="1"/>
</dbReference>
<dbReference type="EC" id="1.16.3.1" evidence="7"/>
<dbReference type="InterPro" id="IPR009040">
    <property type="entry name" value="Ferritin-like_diiron"/>
</dbReference>
<dbReference type="PANTHER" id="PTHR30295">
    <property type="entry name" value="BACTERIOFERRITIN"/>
    <property type="match status" value="1"/>
</dbReference>
<dbReference type="PROSITE" id="PS00549">
    <property type="entry name" value="BACTERIOFERRITIN"/>
    <property type="match status" value="1"/>
</dbReference>
<evidence type="ECO:0000256" key="2">
    <source>
        <dbReference type="ARBA" id="ARBA00008093"/>
    </source>
</evidence>
<comment type="cofactor">
    <cofactor evidence="1">
        <name>heme b</name>
        <dbReference type="ChEBI" id="CHEBI:60344"/>
    </cofactor>
</comment>
<feature type="binding site" evidence="8">
    <location>
        <position position="54"/>
    </location>
    <ligand>
        <name>Fe cation</name>
        <dbReference type="ChEBI" id="CHEBI:24875"/>
        <label>1</label>
    </ligand>
</feature>
<comment type="similarity">
    <text evidence="2 7 9">Belongs to the bacterioferritin family.</text>
</comment>
<name>A0AAF0CG23_9PROT</name>
<feature type="binding site" evidence="8">
    <location>
        <position position="127"/>
    </location>
    <ligand>
        <name>Fe cation</name>
        <dbReference type="ChEBI" id="CHEBI:24875"/>
        <label>1</label>
    </ligand>
</feature>
<feature type="domain" description="Ferritin-like diiron" evidence="10">
    <location>
        <begin position="1"/>
        <end position="145"/>
    </location>
</feature>
<feature type="binding site" evidence="8">
    <location>
        <position position="51"/>
    </location>
    <ligand>
        <name>Fe cation</name>
        <dbReference type="ChEBI" id="CHEBI:24875"/>
        <label>1</label>
    </ligand>
</feature>
<dbReference type="PANTHER" id="PTHR30295:SF0">
    <property type="entry name" value="BACTERIOFERRITIN"/>
    <property type="match status" value="1"/>
</dbReference>
<dbReference type="CDD" id="cd00907">
    <property type="entry name" value="Bacterioferritin"/>
    <property type="match status" value="1"/>
</dbReference>
<evidence type="ECO:0000313" key="12">
    <source>
        <dbReference type="Proteomes" id="UP001214043"/>
    </source>
</evidence>
<dbReference type="Gene3D" id="1.20.1260.10">
    <property type="match status" value="1"/>
</dbReference>
<dbReference type="NCBIfam" id="TIGR00754">
    <property type="entry name" value="bfr"/>
    <property type="match status" value="1"/>
</dbReference>
<feature type="binding site" evidence="8">
    <location>
        <position position="127"/>
    </location>
    <ligand>
        <name>Fe cation</name>
        <dbReference type="ChEBI" id="CHEBI:24875"/>
        <label>2</label>
    </ligand>
</feature>